<proteinExistence type="predicted"/>
<sequence>MSEFAVVAVVVRHSSTMKGNMLEWDVIIILRSVKSNRIESSSWPTVLAVERSSICIRKVASIIYSKAGRCAPGRLLMAMTHFTHLFIFDRGPSNGGVDIRSWIRRTDDIGSSVVRELRGVLCEERPRMIGILVGPRVRSFSSDAIRTALPYHINRSIPSSYNSS</sequence>
<dbReference type="AlphaFoldDB" id="A0A9N9JCJ6"/>
<dbReference type="OrthoDB" id="2379708at2759"/>
<accession>A0A9N9JCJ6</accession>
<protein>
    <submittedName>
        <fullName evidence="1">403_t:CDS:1</fullName>
    </submittedName>
</protein>
<name>A0A9N9JCJ6_9GLOM</name>
<gene>
    <name evidence="1" type="ORF">CPELLU_LOCUS16106</name>
</gene>
<dbReference type="EMBL" id="CAJVQA010022823">
    <property type="protein sequence ID" value="CAG8775690.1"/>
    <property type="molecule type" value="Genomic_DNA"/>
</dbReference>
<keyword evidence="2" id="KW-1185">Reference proteome</keyword>
<dbReference type="Proteomes" id="UP000789759">
    <property type="component" value="Unassembled WGS sequence"/>
</dbReference>
<comment type="caution">
    <text evidence="1">The sequence shown here is derived from an EMBL/GenBank/DDBJ whole genome shotgun (WGS) entry which is preliminary data.</text>
</comment>
<evidence type="ECO:0000313" key="2">
    <source>
        <dbReference type="Proteomes" id="UP000789759"/>
    </source>
</evidence>
<organism evidence="1 2">
    <name type="scientific">Cetraspora pellucida</name>
    <dbReference type="NCBI Taxonomy" id="1433469"/>
    <lineage>
        <taxon>Eukaryota</taxon>
        <taxon>Fungi</taxon>
        <taxon>Fungi incertae sedis</taxon>
        <taxon>Mucoromycota</taxon>
        <taxon>Glomeromycotina</taxon>
        <taxon>Glomeromycetes</taxon>
        <taxon>Diversisporales</taxon>
        <taxon>Gigasporaceae</taxon>
        <taxon>Cetraspora</taxon>
    </lineage>
</organism>
<evidence type="ECO:0000313" key="1">
    <source>
        <dbReference type="EMBL" id="CAG8775690.1"/>
    </source>
</evidence>
<reference evidence="1" key="1">
    <citation type="submission" date="2021-06" db="EMBL/GenBank/DDBJ databases">
        <authorList>
            <person name="Kallberg Y."/>
            <person name="Tangrot J."/>
            <person name="Rosling A."/>
        </authorList>
    </citation>
    <scope>NUCLEOTIDE SEQUENCE</scope>
    <source>
        <strain evidence="1">FL966</strain>
    </source>
</reference>